<keyword evidence="5" id="KW-0949">S-adenosyl-L-methionine</keyword>
<comment type="catalytic activity">
    <reaction evidence="5">
        <text>[protein]-C-terminal S-[(2E,6E)-farnesyl]-L-cysteine + S-adenosyl-L-methionine = [protein]-C-terminal S-[(2E,6E)-farnesyl]-L-cysteine methyl ester + S-adenosyl-L-homocysteine</text>
        <dbReference type="Rhea" id="RHEA:21672"/>
        <dbReference type="Rhea" id="RHEA-COMP:12125"/>
        <dbReference type="Rhea" id="RHEA-COMP:12126"/>
        <dbReference type="ChEBI" id="CHEBI:57856"/>
        <dbReference type="ChEBI" id="CHEBI:59789"/>
        <dbReference type="ChEBI" id="CHEBI:90510"/>
        <dbReference type="ChEBI" id="CHEBI:90511"/>
        <dbReference type="EC" id="2.1.1.100"/>
    </reaction>
</comment>
<evidence type="ECO:0000256" key="4">
    <source>
        <dbReference type="ARBA" id="ARBA00023136"/>
    </source>
</evidence>
<comment type="similarity">
    <text evidence="5">Belongs to the class VI-like SAM-binding methyltransferase superfamily. Isoprenylcysteine carboxyl methyltransferase family.</text>
</comment>
<keyword evidence="5" id="KW-0489">Methyltransferase</keyword>
<comment type="subcellular location">
    <subcellularLocation>
        <location evidence="5">Endoplasmic reticulum membrane</location>
        <topology evidence="5">Multi-pass membrane protein</topology>
    </subcellularLocation>
    <subcellularLocation>
        <location evidence="1">Membrane</location>
        <topology evidence="1">Multi-pass membrane protein</topology>
    </subcellularLocation>
</comment>
<dbReference type="InterPro" id="IPR007269">
    <property type="entry name" value="ICMT_MeTrfase"/>
</dbReference>
<dbReference type="Pfam" id="PF04140">
    <property type="entry name" value="ICMT"/>
    <property type="match status" value="1"/>
</dbReference>
<dbReference type="Proteomes" id="UP000290288">
    <property type="component" value="Unassembled WGS sequence"/>
</dbReference>
<protein>
    <recommendedName>
        <fullName evidence="5">Protein-S-isoprenylcysteine O-methyltransferase</fullName>
        <ecNumber evidence="5">2.1.1.100</ecNumber>
    </recommendedName>
</protein>
<dbReference type="GO" id="GO:0004222">
    <property type="term" value="F:metalloendopeptidase activity"/>
    <property type="evidence" value="ECO:0007669"/>
    <property type="project" value="InterPro"/>
</dbReference>
<evidence type="ECO:0000313" key="8">
    <source>
        <dbReference type="Proteomes" id="UP000290288"/>
    </source>
</evidence>
<dbReference type="EC" id="2.1.1.100" evidence="5"/>
<comment type="caution">
    <text evidence="7">The sequence shown here is derived from an EMBL/GenBank/DDBJ whole genome shotgun (WGS) entry which is preliminary data.</text>
</comment>
<dbReference type="SMART" id="SM01351">
    <property type="entry name" value="Aspzincin_M35"/>
    <property type="match status" value="1"/>
</dbReference>
<name>A0A4Q2DEU7_9AGAR</name>
<keyword evidence="8" id="KW-1185">Reference proteome</keyword>
<evidence type="ECO:0000259" key="6">
    <source>
        <dbReference type="SMART" id="SM01351"/>
    </source>
</evidence>
<sequence>MGSLTTLLKIPVSFFTAYVFNSAMTPPHVAQSSEAIDPREKRSSIMLLLPAALARSTYWAISLAEGAMIIAKLFPNEQPKHIASFLCSKPLDFVLPNIQATPQFYLGSTLLLSGALLRLWCFRELGRFFTFVATIQKDHKLITSGPYAYVRHPAYSGLALSLIGFVGCHLTPGTWLRECGLLDTRAGVVGLVGLMSAGPTTGQVTVDSLIDAYVNEEKKLFIFIDKTLTLVLRPLALLLIEMRIGIISTALLALSVLPTMAASLTELQPRDDGDTLQALRRRATYHSCSNQQIASLYNAVGETMAYARSSYAYAADNTAGASDRFTTWFGRDNASFFNTTTSRYAAIVANFKALASYDFTKLTYDCGTCSRDDVYGSVFLQQPSIVYLCKPFWKAPLTGSYSQAGTLLSLVAQNRDVAGLSTFATEKLTCQRLAIDSPNLAVQNAASYQFFAENSPAL</sequence>
<organism evidence="7 8">
    <name type="scientific">Candolleomyces aberdarensis</name>
    <dbReference type="NCBI Taxonomy" id="2316362"/>
    <lineage>
        <taxon>Eukaryota</taxon>
        <taxon>Fungi</taxon>
        <taxon>Dikarya</taxon>
        <taxon>Basidiomycota</taxon>
        <taxon>Agaricomycotina</taxon>
        <taxon>Agaricomycetes</taxon>
        <taxon>Agaricomycetidae</taxon>
        <taxon>Agaricales</taxon>
        <taxon>Agaricineae</taxon>
        <taxon>Psathyrellaceae</taxon>
        <taxon>Candolleomyces</taxon>
    </lineage>
</organism>
<dbReference type="GO" id="GO:0032259">
    <property type="term" value="P:methylation"/>
    <property type="evidence" value="ECO:0007669"/>
    <property type="project" value="UniProtKB-KW"/>
</dbReference>
<evidence type="ECO:0000256" key="1">
    <source>
        <dbReference type="ARBA" id="ARBA00004141"/>
    </source>
</evidence>
<dbReference type="AlphaFoldDB" id="A0A4Q2DEU7"/>
<accession>A0A4Q2DEU7</accession>
<dbReference type="InterPro" id="IPR029463">
    <property type="entry name" value="Lys_MEP"/>
</dbReference>
<dbReference type="Gene3D" id="1.20.120.1630">
    <property type="match status" value="1"/>
</dbReference>
<proteinExistence type="inferred from homology"/>
<keyword evidence="2" id="KW-0812">Transmembrane</keyword>
<dbReference type="PANTHER" id="PTHR12714:SF24">
    <property type="entry name" value="SLR1182 PROTEIN"/>
    <property type="match status" value="1"/>
</dbReference>
<dbReference type="InterPro" id="IPR024079">
    <property type="entry name" value="MetalloPept_cat_dom_sf"/>
</dbReference>
<evidence type="ECO:0000256" key="3">
    <source>
        <dbReference type="ARBA" id="ARBA00022989"/>
    </source>
</evidence>
<dbReference type="OrthoDB" id="422086at2759"/>
<dbReference type="GO" id="GO:0004671">
    <property type="term" value="F:protein C-terminal S-isoprenylcysteine carboxyl O-methyltransferase activity"/>
    <property type="evidence" value="ECO:0007669"/>
    <property type="project" value="UniProtKB-EC"/>
</dbReference>
<dbReference type="EMBL" id="SDEE01000278">
    <property type="protein sequence ID" value="RXW18263.1"/>
    <property type="molecule type" value="Genomic_DNA"/>
</dbReference>
<gene>
    <name evidence="7" type="ORF">EST38_g7593</name>
</gene>
<dbReference type="GO" id="GO:0005789">
    <property type="term" value="C:endoplasmic reticulum membrane"/>
    <property type="evidence" value="ECO:0007669"/>
    <property type="project" value="UniProtKB-SubCell"/>
</dbReference>
<evidence type="ECO:0000256" key="2">
    <source>
        <dbReference type="ARBA" id="ARBA00022692"/>
    </source>
</evidence>
<dbReference type="SUPFAM" id="SSF55486">
    <property type="entry name" value="Metalloproteases ('zincins'), catalytic domain"/>
    <property type="match status" value="1"/>
</dbReference>
<feature type="domain" description="Lysine-specific metallo-endopeptidase" evidence="6">
    <location>
        <begin position="312"/>
        <end position="453"/>
    </location>
</feature>
<evidence type="ECO:0000313" key="7">
    <source>
        <dbReference type="EMBL" id="RXW18263.1"/>
    </source>
</evidence>
<evidence type="ECO:0000256" key="5">
    <source>
        <dbReference type="RuleBase" id="RU362022"/>
    </source>
</evidence>
<dbReference type="Pfam" id="PF14521">
    <property type="entry name" value="Aspzincin_M35"/>
    <property type="match status" value="1"/>
</dbReference>
<reference evidence="7 8" key="1">
    <citation type="submission" date="2019-01" db="EMBL/GenBank/DDBJ databases">
        <title>Draft genome sequence of Psathyrella aberdarensis IHI B618.</title>
        <authorList>
            <person name="Buettner E."/>
            <person name="Kellner H."/>
        </authorList>
    </citation>
    <scope>NUCLEOTIDE SEQUENCE [LARGE SCALE GENOMIC DNA]</scope>
    <source>
        <strain evidence="7 8">IHI B618</strain>
    </source>
</reference>
<keyword evidence="5" id="KW-0256">Endoplasmic reticulum</keyword>
<keyword evidence="3" id="KW-1133">Transmembrane helix</keyword>
<keyword evidence="5" id="KW-0808">Transferase</keyword>
<dbReference type="PANTHER" id="PTHR12714">
    <property type="entry name" value="PROTEIN-S ISOPRENYLCYSTEINE O-METHYLTRANSFERASE"/>
    <property type="match status" value="1"/>
</dbReference>
<keyword evidence="4" id="KW-0472">Membrane</keyword>
<dbReference type="Gene3D" id="3.40.390.10">
    <property type="entry name" value="Collagenase (Catalytic Domain)"/>
    <property type="match status" value="1"/>
</dbReference>